<feature type="region of interest" description="Disordered" evidence="19">
    <location>
        <begin position="308"/>
        <end position="333"/>
    </location>
</feature>
<feature type="domain" description="RIO kinase" evidence="20">
    <location>
        <begin position="66"/>
        <end position="295"/>
    </location>
</feature>
<evidence type="ECO:0000256" key="18">
    <source>
        <dbReference type="ARBA" id="ARBA00068837"/>
    </source>
</evidence>
<feature type="compositionally biased region" description="Acidic residues" evidence="19">
    <location>
        <begin position="314"/>
        <end position="331"/>
    </location>
</feature>
<dbReference type="InterPro" id="IPR015285">
    <property type="entry name" value="RIO2_wHTH_N"/>
</dbReference>
<keyword evidence="22" id="KW-1185">Reference proteome</keyword>
<keyword evidence="13" id="KW-0067">ATP-binding</keyword>
<evidence type="ECO:0000256" key="1">
    <source>
        <dbReference type="ARBA" id="ARBA00001946"/>
    </source>
</evidence>
<name>A0A507FAU2_9FUNG</name>
<evidence type="ECO:0000256" key="15">
    <source>
        <dbReference type="ARBA" id="ARBA00047899"/>
    </source>
</evidence>
<dbReference type="SUPFAM" id="SSF46785">
    <property type="entry name" value="Winged helix' DNA-binding domain"/>
    <property type="match status" value="1"/>
</dbReference>
<dbReference type="FunFam" id="1.10.10.10:FF:000053">
    <property type="entry name" value="Serine/threonine-protein kinase RIO2"/>
    <property type="match status" value="1"/>
</dbReference>
<dbReference type="EC" id="2.7.11.1" evidence="4"/>
<evidence type="ECO:0000256" key="9">
    <source>
        <dbReference type="ARBA" id="ARBA00022679"/>
    </source>
</evidence>
<dbReference type="InterPro" id="IPR036388">
    <property type="entry name" value="WH-like_DNA-bd_sf"/>
</dbReference>
<evidence type="ECO:0000256" key="12">
    <source>
        <dbReference type="ARBA" id="ARBA00022777"/>
    </source>
</evidence>
<gene>
    <name evidence="21" type="ORF">CcCBS67573_g05281</name>
</gene>
<dbReference type="Gene3D" id="1.10.10.10">
    <property type="entry name" value="Winged helix-like DNA-binding domain superfamily/Winged helix DNA-binding domain"/>
    <property type="match status" value="1"/>
</dbReference>
<feature type="compositionally biased region" description="Low complexity" evidence="19">
    <location>
        <begin position="440"/>
        <end position="452"/>
    </location>
</feature>
<evidence type="ECO:0000256" key="10">
    <source>
        <dbReference type="ARBA" id="ARBA00022723"/>
    </source>
</evidence>
<evidence type="ECO:0000256" key="6">
    <source>
        <dbReference type="ARBA" id="ARBA00022517"/>
    </source>
</evidence>
<dbReference type="CDD" id="cd05144">
    <property type="entry name" value="RIO2_C"/>
    <property type="match status" value="1"/>
</dbReference>
<comment type="subcellular location">
    <subcellularLocation>
        <location evidence="2">Cytoplasm</location>
    </subcellularLocation>
</comment>
<dbReference type="Pfam" id="PF01163">
    <property type="entry name" value="RIO1"/>
    <property type="match status" value="1"/>
</dbReference>
<keyword evidence="14" id="KW-0460">Magnesium</keyword>
<dbReference type="Proteomes" id="UP000320333">
    <property type="component" value="Unassembled WGS sequence"/>
</dbReference>
<reference evidence="21 22" key="1">
    <citation type="journal article" date="2019" name="Sci. Rep.">
        <title>Comparative genomics of chytrid fungi reveal insights into the obligate biotrophic and pathogenic lifestyle of Synchytrium endobioticum.</title>
        <authorList>
            <person name="van de Vossenberg B.T.L.H."/>
            <person name="Warris S."/>
            <person name="Nguyen H.D.T."/>
            <person name="van Gent-Pelzer M.P.E."/>
            <person name="Joly D.L."/>
            <person name="van de Geest H.C."/>
            <person name="Bonants P.J.M."/>
            <person name="Smith D.S."/>
            <person name="Levesque C.A."/>
            <person name="van der Lee T.A.J."/>
        </authorList>
    </citation>
    <scope>NUCLEOTIDE SEQUENCE [LARGE SCALE GENOMIC DNA]</scope>
    <source>
        <strain evidence="21 22">CBS 675.73</strain>
    </source>
</reference>
<evidence type="ECO:0000313" key="21">
    <source>
        <dbReference type="EMBL" id="TPX73451.1"/>
    </source>
</evidence>
<keyword evidence="5" id="KW-0963">Cytoplasm</keyword>
<sequence>MKLDAKLIRYLSSEDYRVLTATEMGSRNHEVVPTALIGHIASLKHGGTEKYLSHLAKHNLVARTINARYDGYRLTYGGYDYLALKTMSRRGSVTSVGNQIGVGKESDIYIVANDEQEQRVLKIHRLGRISFRTIKSKRDYLQNRKTGSWQYMARLAAMKEFAFMKVLHENGFPVPTPFDCNRHCIVMSLIDAFPLCQIREVDNPGRLYSKLMDLIVRLACAGLIHGDFNEFNILVGEDGEPVLIDFPQMVSTSHRNAEMYFNRDVDCIRTFFRRRFDYESSIYPKFSRDAEREFSLDVQVAASGFTRKHQQELEQSDDDNEDQEVDADDAVDYSNLSQAKVTFKKGAIEMDNGDGFPSDEIMKLNSSVESLSMNPDESCIQEPASQSTQQQQQQNIDNNHNSNNNSDNDSEEEEEEDDEIFENVNKSIRPHRDPIQRLRSSSPTPSKASSTTGNKMNAEEIRQRVKRGMMGKSARAVAKSGSKGRNQVKHAGKREASQAAKEGKGHFWA</sequence>
<evidence type="ECO:0000256" key="5">
    <source>
        <dbReference type="ARBA" id="ARBA00022490"/>
    </source>
</evidence>
<evidence type="ECO:0000256" key="17">
    <source>
        <dbReference type="ARBA" id="ARBA00068353"/>
    </source>
</evidence>
<feature type="region of interest" description="Disordered" evidence="19">
    <location>
        <begin position="369"/>
        <end position="509"/>
    </location>
</feature>
<organism evidence="21 22">
    <name type="scientific">Chytriomyces confervae</name>
    <dbReference type="NCBI Taxonomy" id="246404"/>
    <lineage>
        <taxon>Eukaryota</taxon>
        <taxon>Fungi</taxon>
        <taxon>Fungi incertae sedis</taxon>
        <taxon>Chytridiomycota</taxon>
        <taxon>Chytridiomycota incertae sedis</taxon>
        <taxon>Chytridiomycetes</taxon>
        <taxon>Chytridiales</taxon>
        <taxon>Chytriomycetaceae</taxon>
        <taxon>Chytriomyces</taxon>
    </lineage>
</organism>
<evidence type="ECO:0000256" key="14">
    <source>
        <dbReference type="ARBA" id="ARBA00022842"/>
    </source>
</evidence>
<feature type="compositionally biased region" description="Basic and acidic residues" evidence="19">
    <location>
        <begin position="493"/>
        <end position="509"/>
    </location>
</feature>
<keyword evidence="12" id="KW-0418">Kinase</keyword>
<dbReference type="InterPro" id="IPR036390">
    <property type="entry name" value="WH_DNA-bd_sf"/>
</dbReference>
<keyword evidence="11" id="KW-0547">Nucleotide-binding</keyword>
<accession>A0A507FAU2</accession>
<dbReference type="GO" id="GO:0030688">
    <property type="term" value="C:preribosome, small subunit precursor"/>
    <property type="evidence" value="ECO:0007669"/>
    <property type="project" value="TreeGrafter"/>
</dbReference>
<evidence type="ECO:0000256" key="19">
    <source>
        <dbReference type="SAM" id="MobiDB-lite"/>
    </source>
</evidence>
<keyword evidence="7" id="KW-0723">Serine/threonine-protein kinase</keyword>
<evidence type="ECO:0000313" key="22">
    <source>
        <dbReference type="Proteomes" id="UP000320333"/>
    </source>
</evidence>
<proteinExistence type="inferred from homology"/>
<keyword evidence="6" id="KW-0690">Ribosome biogenesis</keyword>
<evidence type="ECO:0000256" key="11">
    <source>
        <dbReference type="ARBA" id="ARBA00022741"/>
    </source>
</evidence>
<comment type="similarity">
    <text evidence="3">Belongs to the protein kinase superfamily. RIO-type Ser/Thr kinase family.</text>
</comment>
<dbReference type="GO" id="GO:0005524">
    <property type="term" value="F:ATP binding"/>
    <property type="evidence" value="ECO:0007669"/>
    <property type="project" value="UniProtKB-KW"/>
</dbReference>
<protein>
    <recommendedName>
        <fullName evidence="17">Serine/threonine-protein kinase RIO2</fullName>
        <ecNumber evidence="4">2.7.11.1</ecNumber>
    </recommendedName>
    <alternativeName>
        <fullName evidence="18">Serine/threonine-protein kinase rio2</fullName>
    </alternativeName>
</protein>
<dbReference type="GO" id="GO:0005829">
    <property type="term" value="C:cytosol"/>
    <property type="evidence" value="ECO:0007669"/>
    <property type="project" value="TreeGrafter"/>
</dbReference>
<dbReference type="GO" id="GO:0030490">
    <property type="term" value="P:maturation of SSU-rRNA"/>
    <property type="evidence" value="ECO:0007669"/>
    <property type="project" value="TreeGrafter"/>
</dbReference>
<dbReference type="SMART" id="SM00090">
    <property type="entry name" value="RIO"/>
    <property type="match status" value="1"/>
</dbReference>
<evidence type="ECO:0000256" key="2">
    <source>
        <dbReference type="ARBA" id="ARBA00004496"/>
    </source>
</evidence>
<keyword evidence="9" id="KW-0808">Transferase</keyword>
<evidence type="ECO:0000256" key="4">
    <source>
        <dbReference type="ARBA" id="ARBA00012513"/>
    </source>
</evidence>
<evidence type="ECO:0000256" key="8">
    <source>
        <dbReference type="ARBA" id="ARBA00022553"/>
    </source>
</evidence>
<dbReference type="InterPro" id="IPR000687">
    <property type="entry name" value="RIO_kinase"/>
</dbReference>
<dbReference type="Pfam" id="PF09202">
    <property type="entry name" value="Rio2_N"/>
    <property type="match status" value="1"/>
</dbReference>
<dbReference type="STRING" id="246404.A0A507FAU2"/>
<comment type="catalytic activity">
    <reaction evidence="16">
        <text>L-seryl-[protein] + ATP = O-phospho-L-seryl-[protein] + ADP + H(+)</text>
        <dbReference type="Rhea" id="RHEA:17989"/>
        <dbReference type="Rhea" id="RHEA-COMP:9863"/>
        <dbReference type="Rhea" id="RHEA-COMP:11604"/>
        <dbReference type="ChEBI" id="CHEBI:15378"/>
        <dbReference type="ChEBI" id="CHEBI:29999"/>
        <dbReference type="ChEBI" id="CHEBI:30616"/>
        <dbReference type="ChEBI" id="CHEBI:83421"/>
        <dbReference type="ChEBI" id="CHEBI:456216"/>
        <dbReference type="EC" id="2.7.11.1"/>
    </reaction>
</comment>
<keyword evidence="8" id="KW-0597">Phosphoprotein</keyword>
<dbReference type="GO" id="GO:0005634">
    <property type="term" value="C:nucleus"/>
    <property type="evidence" value="ECO:0007669"/>
    <property type="project" value="TreeGrafter"/>
</dbReference>
<dbReference type="PANTHER" id="PTHR45852">
    <property type="entry name" value="SER/THR-PROTEIN KINASE RIO2"/>
    <property type="match status" value="1"/>
</dbReference>
<evidence type="ECO:0000256" key="3">
    <source>
        <dbReference type="ARBA" id="ARBA00009196"/>
    </source>
</evidence>
<dbReference type="PROSITE" id="PS01245">
    <property type="entry name" value="RIO1"/>
    <property type="match status" value="1"/>
</dbReference>
<comment type="cofactor">
    <cofactor evidence="1">
        <name>Mg(2+)</name>
        <dbReference type="ChEBI" id="CHEBI:18420"/>
    </cofactor>
</comment>
<comment type="catalytic activity">
    <reaction evidence="15">
        <text>L-threonyl-[protein] + ATP = O-phospho-L-threonyl-[protein] + ADP + H(+)</text>
        <dbReference type="Rhea" id="RHEA:46608"/>
        <dbReference type="Rhea" id="RHEA-COMP:11060"/>
        <dbReference type="Rhea" id="RHEA-COMP:11605"/>
        <dbReference type="ChEBI" id="CHEBI:15378"/>
        <dbReference type="ChEBI" id="CHEBI:30013"/>
        <dbReference type="ChEBI" id="CHEBI:30616"/>
        <dbReference type="ChEBI" id="CHEBI:61977"/>
        <dbReference type="ChEBI" id="CHEBI:456216"/>
        <dbReference type="EC" id="2.7.11.1"/>
    </reaction>
</comment>
<dbReference type="InterPro" id="IPR011009">
    <property type="entry name" value="Kinase-like_dom_sf"/>
</dbReference>
<dbReference type="Gene3D" id="3.30.200.20">
    <property type="entry name" value="Phosphorylase Kinase, domain 1"/>
    <property type="match status" value="1"/>
</dbReference>
<dbReference type="GO" id="GO:0046872">
    <property type="term" value="F:metal ion binding"/>
    <property type="evidence" value="ECO:0007669"/>
    <property type="project" value="UniProtKB-KW"/>
</dbReference>
<dbReference type="EMBL" id="QEAP01000185">
    <property type="protein sequence ID" value="TPX73451.1"/>
    <property type="molecule type" value="Genomic_DNA"/>
</dbReference>
<dbReference type="Gene3D" id="1.10.510.10">
    <property type="entry name" value="Transferase(Phosphotransferase) domain 1"/>
    <property type="match status" value="1"/>
</dbReference>
<comment type="caution">
    <text evidence="21">The sequence shown here is derived from an EMBL/GenBank/DDBJ whole genome shotgun (WGS) entry which is preliminary data.</text>
</comment>
<dbReference type="AlphaFoldDB" id="A0A507FAU2"/>
<feature type="compositionally biased region" description="Acidic residues" evidence="19">
    <location>
        <begin position="408"/>
        <end position="421"/>
    </location>
</feature>
<keyword evidence="10" id="KW-0479">Metal-binding</keyword>
<feature type="compositionally biased region" description="Low complexity" evidence="19">
    <location>
        <begin position="381"/>
        <end position="407"/>
    </location>
</feature>
<evidence type="ECO:0000256" key="13">
    <source>
        <dbReference type="ARBA" id="ARBA00022840"/>
    </source>
</evidence>
<dbReference type="GO" id="GO:0004674">
    <property type="term" value="F:protein serine/threonine kinase activity"/>
    <property type="evidence" value="ECO:0007669"/>
    <property type="project" value="UniProtKB-KW"/>
</dbReference>
<dbReference type="FunFam" id="3.30.200.20:FF:000052">
    <property type="entry name" value="Serine/threonine-protein kinase RIO2"/>
    <property type="match status" value="1"/>
</dbReference>
<evidence type="ECO:0000259" key="20">
    <source>
        <dbReference type="SMART" id="SM00090"/>
    </source>
</evidence>
<dbReference type="InterPro" id="IPR018934">
    <property type="entry name" value="RIO_dom"/>
</dbReference>
<dbReference type="OrthoDB" id="10258631at2759"/>
<dbReference type="FunFam" id="1.10.510.10:FF:000307">
    <property type="entry name" value="Serine/threonine-protein kinase RIO2"/>
    <property type="match status" value="1"/>
</dbReference>
<dbReference type="InterPro" id="IPR030484">
    <property type="entry name" value="Rio2"/>
</dbReference>
<dbReference type="PANTHER" id="PTHR45852:SF1">
    <property type="entry name" value="SERINE_THREONINE-PROTEIN KINASE RIO2"/>
    <property type="match status" value="1"/>
</dbReference>
<evidence type="ECO:0000256" key="16">
    <source>
        <dbReference type="ARBA" id="ARBA00048679"/>
    </source>
</evidence>
<dbReference type="InterPro" id="IPR018935">
    <property type="entry name" value="RIO_kinase_CS"/>
</dbReference>
<evidence type="ECO:0000256" key="7">
    <source>
        <dbReference type="ARBA" id="ARBA00022527"/>
    </source>
</evidence>
<dbReference type="SUPFAM" id="SSF56112">
    <property type="entry name" value="Protein kinase-like (PK-like)"/>
    <property type="match status" value="1"/>
</dbReference>